<evidence type="ECO:0000313" key="2">
    <source>
        <dbReference type="EMBL" id="OMH84156.1"/>
    </source>
</evidence>
<dbReference type="EMBL" id="LSSK01000243">
    <property type="protein sequence ID" value="OMH84156.1"/>
    <property type="molecule type" value="Genomic_DNA"/>
</dbReference>
<evidence type="ECO:0000313" key="3">
    <source>
        <dbReference type="Proteomes" id="UP000188320"/>
    </source>
</evidence>
<gene>
    <name evidence="2" type="ORF">AX774_g2326</name>
</gene>
<sequence>MSNEIEVQSGLIDDKGQHNIDSTREVIKAPEEHVEQESGEENVGELNEEEETKVVKESEQGKNISLKERAEDEVEKGVEETGTGTGTEGDAEAVAVAGNELESEQHIDSKKEIKSETEVEDIATADSEIENTNHAHQEESQEETKTSSETRDITRDEQDKGNKKKGIAVDMNKVVTGDYISEPKTPAPLPSLVFVLNSMKKLQESKNGRRKENKEILEKCMGK</sequence>
<dbReference type="AlphaFoldDB" id="A0A1R1PT31"/>
<accession>A0A1R1PT31</accession>
<feature type="region of interest" description="Disordered" evidence="1">
    <location>
        <begin position="202"/>
        <end position="223"/>
    </location>
</feature>
<feature type="compositionally biased region" description="Basic and acidic residues" evidence="1">
    <location>
        <begin position="103"/>
        <end position="117"/>
    </location>
</feature>
<organism evidence="2 3">
    <name type="scientific">Zancudomyces culisetae</name>
    <name type="common">Gut fungus</name>
    <name type="synonym">Smittium culisetae</name>
    <dbReference type="NCBI Taxonomy" id="1213189"/>
    <lineage>
        <taxon>Eukaryota</taxon>
        <taxon>Fungi</taxon>
        <taxon>Fungi incertae sedis</taxon>
        <taxon>Zoopagomycota</taxon>
        <taxon>Kickxellomycotina</taxon>
        <taxon>Harpellomycetes</taxon>
        <taxon>Harpellales</taxon>
        <taxon>Legeriomycetaceae</taxon>
        <taxon>Zancudomyces</taxon>
    </lineage>
</organism>
<keyword evidence="3" id="KW-1185">Reference proteome</keyword>
<dbReference type="Proteomes" id="UP000188320">
    <property type="component" value="Unassembled WGS sequence"/>
</dbReference>
<proteinExistence type="predicted"/>
<feature type="compositionally biased region" description="Basic and acidic residues" evidence="1">
    <location>
        <begin position="52"/>
        <end position="79"/>
    </location>
</feature>
<evidence type="ECO:0000256" key="1">
    <source>
        <dbReference type="SAM" id="MobiDB-lite"/>
    </source>
</evidence>
<name>A0A1R1PT31_ZANCU</name>
<feature type="region of interest" description="Disordered" evidence="1">
    <location>
        <begin position="1"/>
        <end position="167"/>
    </location>
</feature>
<feature type="compositionally biased region" description="Acidic residues" evidence="1">
    <location>
        <begin position="118"/>
        <end position="129"/>
    </location>
</feature>
<comment type="caution">
    <text evidence="2">The sequence shown here is derived from an EMBL/GenBank/DDBJ whole genome shotgun (WGS) entry which is preliminary data.</text>
</comment>
<protein>
    <submittedName>
        <fullName evidence="2">Uncharacterized protein</fullName>
    </submittedName>
</protein>
<feature type="compositionally biased region" description="Acidic residues" evidence="1">
    <location>
        <begin position="37"/>
        <end position="51"/>
    </location>
</feature>
<feature type="compositionally biased region" description="Basic and acidic residues" evidence="1">
    <location>
        <begin position="131"/>
        <end position="161"/>
    </location>
</feature>
<feature type="compositionally biased region" description="Basic and acidic residues" evidence="1">
    <location>
        <begin position="12"/>
        <end position="36"/>
    </location>
</feature>
<reference evidence="3" key="1">
    <citation type="submission" date="2017-01" db="EMBL/GenBank/DDBJ databases">
        <authorList>
            <person name="Wang Y."/>
            <person name="White M."/>
            <person name="Kvist S."/>
            <person name="Moncalvo J.-M."/>
        </authorList>
    </citation>
    <scope>NUCLEOTIDE SEQUENCE [LARGE SCALE GENOMIC DNA]</scope>
    <source>
        <strain evidence="3">COL-18-3</strain>
    </source>
</reference>